<evidence type="ECO:0000256" key="4">
    <source>
        <dbReference type="ARBA" id="ARBA00022679"/>
    </source>
</evidence>
<dbReference type="Gene3D" id="1.10.10.1820">
    <property type="entry name" value="BsuBI/PstI restriction endonuclease-like"/>
    <property type="match status" value="1"/>
</dbReference>
<dbReference type="InterPro" id="IPR041963">
    <property type="entry name" value="BsuBI/PstI_C_sf"/>
</dbReference>
<evidence type="ECO:0000259" key="8">
    <source>
        <dbReference type="Pfam" id="PF07669"/>
    </source>
</evidence>
<dbReference type="InterPro" id="IPR041454">
    <property type="entry name" value="BsuBI/PstI_N"/>
</dbReference>
<dbReference type="SUPFAM" id="SSF53335">
    <property type="entry name" value="S-adenosyl-L-methionine-dependent methyltransferases"/>
    <property type="match status" value="1"/>
</dbReference>
<evidence type="ECO:0000256" key="6">
    <source>
        <dbReference type="ARBA" id="ARBA00047942"/>
    </source>
</evidence>
<feature type="domain" description="BsuBI/PstI restriction endonuclease HTH" evidence="9">
    <location>
        <begin position="526"/>
        <end position="660"/>
    </location>
</feature>
<dbReference type="PANTHER" id="PTHR33841:SF5">
    <property type="entry name" value="DNA METHYLASE (MODIFICATION METHYLASE) (METHYLTRANSFERASE)-RELATED"/>
    <property type="match status" value="1"/>
</dbReference>
<sequence>MQLSDFDERKFLQTVEDIAEIANKELNDEEKKNKGQYFTPISIATYMAKQINLGKANNLKILDPGAGTGVLTAALADRIIKEQRKINLVVDLYERDLEVLPFLRETLDLCVQLFNSKGLVFQFNIIENDFIIDNKSLFFNGLLQKENTSLYDIIISNPPYYKVNKQHEYSKILIDYIYGQPNVYFMFMAVAEKLLNTTGQLVFITPRSFCSGAYFEKFREKFFAVIDPDHIHLFGSRSGNFKSQKVLQENIIISGFKRWPFNPYITISSSSSLDIKDDYNEEVYEKSLVLDSFDQKNMLRLPLNDEDKNTLELFDNWTNTLSQMNMDISTGPVVTFRHKEYLSKFLEEENYPLLLMKHIKDVKINFPISSDEKGVIAAAEKRRLLLDSRNYVLLKRFTSKEQKKRVDGAPYIADAHNFKKIGLENHLNYIHKVNQSLTSAETYGLAAFLNSSLVDRYFRIINGNTQVNASDIVSLPLPEYEIIEDIGNKIIFGKLTFENVDKYIADIISNPKVYTSKEGDKMTIEDEALQIISELELEKRQQNSRSALTLLALLGLKVSSEWKDAQQKLMRVVDIMSFMKEHHDKEYAANSRETIRRQTLHQFEQAGLISRNPDDQTRPTNSGKTVYAVTDEFLRLVQSFNTSEWDNNLLIFKDEFSTLKQKYEKIRNTAKIPIQLDEKVYKLSAGEHNILQKKIIHDFRAHFADKADVLYFGDTANKSMHIKEEKLKALNVPSLNHDKLPDVVLYDESRNWLFLIEAVTTHGPISNKRYYELEKMFRNSSAGTVYVTAFLSIQDFKSYADDIAWETEVWFADLPAHMMHYNGDRFLGPR</sequence>
<dbReference type="EMBL" id="JAFBEC010000001">
    <property type="protein sequence ID" value="MBM7631014.1"/>
    <property type="molecule type" value="Genomic_DNA"/>
</dbReference>
<dbReference type="Pfam" id="PF17728">
    <property type="entry name" value="BsuBI_PstI_RE_N"/>
    <property type="match status" value="1"/>
</dbReference>
<dbReference type="Proteomes" id="UP000741863">
    <property type="component" value="Unassembled WGS sequence"/>
</dbReference>
<dbReference type="Pfam" id="PF06616">
    <property type="entry name" value="BsuBI_PstI_RE"/>
    <property type="match status" value="1"/>
</dbReference>
<dbReference type="Gene3D" id="3.40.50.150">
    <property type="entry name" value="Vaccinia Virus protein VP39"/>
    <property type="match status" value="1"/>
</dbReference>
<keyword evidence="4 10" id="KW-0808">Transferase</keyword>
<reference evidence="10 11" key="1">
    <citation type="submission" date="2021-01" db="EMBL/GenBank/DDBJ databases">
        <title>Genomic Encyclopedia of Type Strains, Phase IV (KMG-IV): sequencing the most valuable type-strain genomes for metagenomic binning, comparative biology and taxonomic classification.</title>
        <authorList>
            <person name="Goeker M."/>
        </authorList>
    </citation>
    <scope>NUCLEOTIDE SEQUENCE [LARGE SCALE GENOMIC DNA]</scope>
    <source>
        <strain evidence="10 11">DSM 25540</strain>
    </source>
</reference>
<evidence type="ECO:0000259" key="9">
    <source>
        <dbReference type="Pfam" id="PF17728"/>
    </source>
</evidence>
<evidence type="ECO:0000259" key="7">
    <source>
        <dbReference type="Pfam" id="PF06616"/>
    </source>
</evidence>
<dbReference type="PANTHER" id="PTHR33841">
    <property type="entry name" value="DNA METHYLTRANSFERASE YEEA-RELATED"/>
    <property type="match status" value="1"/>
</dbReference>
<evidence type="ECO:0000256" key="3">
    <source>
        <dbReference type="ARBA" id="ARBA00022603"/>
    </source>
</evidence>
<dbReference type="InterPro" id="IPR029063">
    <property type="entry name" value="SAM-dependent_MTases_sf"/>
</dbReference>
<keyword evidence="11" id="KW-1185">Reference proteome</keyword>
<accession>A0ABS2P6I4</accession>
<proteinExistence type="inferred from homology"/>
<dbReference type="RefSeq" id="WP_204695191.1">
    <property type="nucleotide sequence ID" value="NZ_JAFBEC010000001.1"/>
</dbReference>
<comment type="catalytic activity">
    <reaction evidence="6">
        <text>a 2'-deoxyadenosine in DNA + S-adenosyl-L-methionine = an N(6)-methyl-2'-deoxyadenosine in DNA + S-adenosyl-L-homocysteine + H(+)</text>
        <dbReference type="Rhea" id="RHEA:15197"/>
        <dbReference type="Rhea" id="RHEA-COMP:12418"/>
        <dbReference type="Rhea" id="RHEA-COMP:12419"/>
        <dbReference type="ChEBI" id="CHEBI:15378"/>
        <dbReference type="ChEBI" id="CHEBI:57856"/>
        <dbReference type="ChEBI" id="CHEBI:59789"/>
        <dbReference type="ChEBI" id="CHEBI:90615"/>
        <dbReference type="ChEBI" id="CHEBI:90616"/>
        <dbReference type="EC" id="2.1.1.72"/>
    </reaction>
</comment>
<evidence type="ECO:0000256" key="5">
    <source>
        <dbReference type="ARBA" id="ARBA00022691"/>
    </source>
</evidence>
<organism evidence="10 11">
    <name type="scientific">Geomicrobium sediminis</name>
    <dbReference type="NCBI Taxonomy" id="1347788"/>
    <lineage>
        <taxon>Bacteria</taxon>
        <taxon>Bacillati</taxon>
        <taxon>Bacillota</taxon>
        <taxon>Bacilli</taxon>
        <taxon>Bacillales</taxon>
        <taxon>Geomicrobium</taxon>
    </lineage>
</organism>
<evidence type="ECO:0000313" key="11">
    <source>
        <dbReference type="Proteomes" id="UP000741863"/>
    </source>
</evidence>
<dbReference type="InterPro" id="IPR041962">
    <property type="entry name" value="BsuBI/PstI_N_sf"/>
</dbReference>
<evidence type="ECO:0000256" key="2">
    <source>
        <dbReference type="ARBA" id="ARBA00011900"/>
    </source>
</evidence>
<protein>
    <recommendedName>
        <fullName evidence="2">site-specific DNA-methyltransferase (adenine-specific)</fullName>
        <ecNumber evidence="2">2.1.1.72</ecNumber>
    </recommendedName>
</protein>
<dbReference type="GO" id="GO:0009007">
    <property type="term" value="F:site-specific DNA-methyltransferase (adenine-specific) activity"/>
    <property type="evidence" value="ECO:0007669"/>
    <property type="project" value="UniProtKB-EC"/>
</dbReference>
<dbReference type="Gene3D" id="3.40.1350.80">
    <property type="match status" value="1"/>
</dbReference>
<feature type="domain" description="Type II methyltransferase M.TaqI-like" evidence="8">
    <location>
        <begin position="126"/>
        <end position="234"/>
    </location>
</feature>
<comment type="caution">
    <text evidence="10">The sequence shown here is derived from an EMBL/GenBank/DDBJ whole genome shotgun (WGS) entry which is preliminary data.</text>
</comment>
<dbReference type="InterPro" id="IPR011639">
    <property type="entry name" value="MethylTrfase_TaqI-like_dom"/>
</dbReference>
<dbReference type="InterPro" id="IPR050953">
    <property type="entry name" value="N4_N6_ade-DNA_methylase"/>
</dbReference>
<name>A0ABS2P6I4_9BACL</name>
<dbReference type="PRINTS" id="PR00507">
    <property type="entry name" value="N12N6MTFRASE"/>
</dbReference>
<dbReference type="PROSITE" id="PS00092">
    <property type="entry name" value="N6_MTASE"/>
    <property type="match status" value="1"/>
</dbReference>
<gene>
    <name evidence="10" type="ORF">JOD17_000105</name>
</gene>
<evidence type="ECO:0000256" key="1">
    <source>
        <dbReference type="ARBA" id="ARBA00006594"/>
    </source>
</evidence>
<keyword evidence="3 10" id="KW-0489">Methyltransferase</keyword>
<dbReference type="InterPro" id="IPR009528">
    <property type="entry name" value="Restrct_endonuc_II_BsuBI_C"/>
</dbReference>
<feature type="domain" description="BsuBI/PstI restriction endonuclease" evidence="7">
    <location>
        <begin position="673"/>
        <end position="823"/>
    </location>
</feature>
<dbReference type="GO" id="GO:0032259">
    <property type="term" value="P:methylation"/>
    <property type="evidence" value="ECO:0007669"/>
    <property type="project" value="UniProtKB-KW"/>
</dbReference>
<evidence type="ECO:0000313" key="10">
    <source>
        <dbReference type="EMBL" id="MBM7631014.1"/>
    </source>
</evidence>
<comment type="similarity">
    <text evidence="1">Belongs to the N(4)/N(6)-methyltransferase family.</text>
</comment>
<dbReference type="InterPro" id="IPR002052">
    <property type="entry name" value="DNA_methylase_N6_adenine_CS"/>
</dbReference>
<dbReference type="EC" id="2.1.1.72" evidence="2"/>
<dbReference type="CDD" id="cd02440">
    <property type="entry name" value="AdoMet_MTases"/>
    <property type="match status" value="1"/>
</dbReference>
<dbReference type="Pfam" id="PF07669">
    <property type="entry name" value="Eco57I"/>
    <property type="match status" value="1"/>
</dbReference>
<keyword evidence="5" id="KW-0949">S-adenosyl-L-methionine</keyword>